<feature type="region of interest" description="Disordered" evidence="1">
    <location>
        <begin position="1"/>
        <end position="20"/>
    </location>
</feature>
<dbReference type="InParanoid" id="A0A0G4EN62"/>
<feature type="compositionally biased region" description="Polar residues" evidence="1">
    <location>
        <begin position="319"/>
        <end position="333"/>
    </location>
</feature>
<proteinExistence type="predicted"/>
<feature type="compositionally biased region" description="Polar residues" evidence="1">
    <location>
        <begin position="268"/>
        <end position="278"/>
    </location>
</feature>
<keyword evidence="3" id="KW-1185">Reference proteome</keyword>
<gene>
    <name evidence="2" type="ORF">Vbra_7942</name>
</gene>
<dbReference type="VEuPathDB" id="CryptoDB:Vbra_7942"/>
<dbReference type="AlphaFoldDB" id="A0A0G4EN62"/>
<reference evidence="2 3" key="1">
    <citation type="submission" date="2014-11" db="EMBL/GenBank/DDBJ databases">
        <authorList>
            <person name="Zhu J."/>
            <person name="Qi W."/>
            <person name="Song R."/>
        </authorList>
    </citation>
    <scope>NUCLEOTIDE SEQUENCE [LARGE SCALE GENOMIC DNA]</scope>
</reference>
<dbReference type="Proteomes" id="UP000041254">
    <property type="component" value="Unassembled WGS sequence"/>
</dbReference>
<dbReference type="EMBL" id="CDMY01000273">
    <property type="protein sequence ID" value="CEL98556.1"/>
    <property type="molecule type" value="Genomic_DNA"/>
</dbReference>
<protein>
    <submittedName>
        <fullName evidence="2">Uncharacterized protein</fullName>
    </submittedName>
</protein>
<feature type="compositionally biased region" description="Gly residues" evidence="1">
    <location>
        <begin position="449"/>
        <end position="460"/>
    </location>
</feature>
<feature type="region of interest" description="Disordered" evidence="1">
    <location>
        <begin position="440"/>
        <end position="460"/>
    </location>
</feature>
<organism evidence="2 3">
    <name type="scientific">Vitrella brassicaformis (strain CCMP3155)</name>
    <dbReference type="NCBI Taxonomy" id="1169540"/>
    <lineage>
        <taxon>Eukaryota</taxon>
        <taxon>Sar</taxon>
        <taxon>Alveolata</taxon>
        <taxon>Colpodellida</taxon>
        <taxon>Vitrellaceae</taxon>
        <taxon>Vitrella</taxon>
    </lineage>
</organism>
<feature type="region of interest" description="Disordered" evidence="1">
    <location>
        <begin position="200"/>
        <end position="333"/>
    </location>
</feature>
<evidence type="ECO:0000313" key="2">
    <source>
        <dbReference type="EMBL" id="CEL98556.1"/>
    </source>
</evidence>
<name>A0A0G4EN62_VITBC</name>
<sequence>MANGTTVHRSLSGPPVFPLSDLPSTQKTSILRALYGAARKAGKYEKLAHLHLIAATGEKLAAVSKPQAAKGEEEGEGIRLVVHGDGATADWKELTGRLVLPVKQVKEKGIRVSVEGMMPAGVDVAAISASSVILGPMPQLVPSPSASCSSSGQHKMVHRNVSSTTTLAGKGTTYEEVIPPPPVEDGDSTGRPVGIVCAEEARRQGTDRKPKTAAQVAKKPSVGAATNARGKGAGKVDGAVAKQPKEAAKVPRGGARYDSPPLHKAKASGTSSHGTTPSLKAPLLHPRHPHKREDPRPNLTPRMKSKPVTAAAANVTPPHRTTTSPYAHQHTPLNTIRPGAGAPMHPSRTTLPVRFPCPVPVDKAFHPPSPYLMAAVLSSDPLSPPRQQHMQLHLMPHNMSSPSLHQTPERKTVTGTPCPPVNTRNFPPITASHGVQIVPPPPRPPGAGRPAGGLRGGSGGDARSRAVAILMDKMDGRVVSTSLSTYMARLHCSMACVEVRAMQAAWLLG</sequence>
<evidence type="ECO:0000256" key="1">
    <source>
        <dbReference type="SAM" id="MobiDB-lite"/>
    </source>
</evidence>
<evidence type="ECO:0000313" key="3">
    <source>
        <dbReference type="Proteomes" id="UP000041254"/>
    </source>
</evidence>
<feature type="compositionally biased region" description="Basic and acidic residues" evidence="1">
    <location>
        <begin position="200"/>
        <end position="210"/>
    </location>
</feature>
<accession>A0A0G4EN62</accession>